<dbReference type="EMBL" id="VLPL01000001">
    <property type="protein sequence ID" value="TSJ47623.1"/>
    <property type="molecule type" value="Genomic_DNA"/>
</dbReference>
<accession>A0A556N6D3</accession>
<feature type="chain" id="PRO_5022150239" description="DUF4352 domain-containing protein" evidence="1">
    <location>
        <begin position="23"/>
        <end position="162"/>
    </location>
</feature>
<dbReference type="AlphaFoldDB" id="A0A556N6D3"/>
<evidence type="ECO:0000313" key="3">
    <source>
        <dbReference type="Proteomes" id="UP000316008"/>
    </source>
</evidence>
<evidence type="ECO:0000256" key="1">
    <source>
        <dbReference type="SAM" id="SignalP"/>
    </source>
</evidence>
<name>A0A556N6D3_9FLAO</name>
<keyword evidence="3" id="KW-1185">Reference proteome</keyword>
<reference evidence="2 3" key="1">
    <citation type="submission" date="2019-07" db="EMBL/GenBank/DDBJ databases">
        <authorList>
            <person name="Huq M.A."/>
        </authorList>
    </citation>
    <scope>NUCLEOTIDE SEQUENCE [LARGE SCALE GENOMIC DNA]</scope>
    <source>
        <strain evidence="2 3">MAH-3</strain>
    </source>
</reference>
<protein>
    <recommendedName>
        <fullName evidence="4">DUF4352 domain-containing protein</fullName>
    </recommendedName>
</protein>
<proteinExistence type="predicted"/>
<comment type="caution">
    <text evidence="2">The sequence shown here is derived from an EMBL/GenBank/DDBJ whole genome shotgun (WGS) entry which is preliminary data.</text>
</comment>
<evidence type="ECO:0008006" key="4">
    <source>
        <dbReference type="Google" id="ProtNLM"/>
    </source>
</evidence>
<sequence>MKQVIRSLVLLSFLLGVKTACAQRKIESSRIVLVEEAGDSLFCREQEVLFEVLDFEFDSCALSKNRFFVTFRLLNKTRKVLFVDPDYISWYDTNSLRAKGKQMQAVNPGEAIVITLESIPYGKRRMNSPGKLLVLYGQKELFIPIRLKQEYPKVIHCSEGGW</sequence>
<keyword evidence="1" id="KW-0732">Signal</keyword>
<feature type="signal peptide" evidence="1">
    <location>
        <begin position="1"/>
        <end position="22"/>
    </location>
</feature>
<organism evidence="2 3">
    <name type="scientific">Fluviicola chungangensis</name>
    <dbReference type="NCBI Taxonomy" id="2597671"/>
    <lineage>
        <taxon>Bacteria</taxon>
        <taxon>Pseudomonadati</taxon>
        <taxon>Bacteroidota</taxon>
        <taxon>Flavobacteriia</taxon>
        <taxon>Flavobacteriales</taxon>
        <taxon>Crocinitomicaceae</taxon>
        <taxon>Fluviicola</taxon>
    </lineage>
</organism>
<dbReference type="Proteomes" id="UP000316008">
    <property type="component" value="Unassembled WGS sequence"/>
</dbReference>
<gene>
    <name evidence="2" type="ORF">FO442_00420</name>
</gene>
<evidence type="ECO:0000313" key="2">
    <source>
        <dbReference type="EMBL" id="TSJ47623.1"/>
    </source>
</evidence>
<dbReference type="RefSeq" id="WP_144331159.1">
    <property type="nucleotide sequence ID" value="NZ_VLPL01000001.1"/>
</dbReference>